<dbReference type="STRING" id="330214.NIDE0879"/>
<sequence length="373" mass="41758">MCQRSTSLALIVMLLTVVGIVLFLELILRLFPVNEGLRSMAVTENSPIFRYTPHRKSIWSKGWNFSIVNEVHTNNFGFISEIDYDPAAPGPLLAIVGDSYIEAAMVPHHETAPALLNKELVGKGRVYGFGASGSALSQYLAYAEYARDIFHPEALVVLVVGNDFDESLLRYKSVPGFHYFAEQASGELRLIRIDREVPPWREVFTRSSLAMYLAANLEIGHVFERVKELVQSSPSRAGRYVGNTSASANPIRIAESLRGVDAFINMLPVKAGLMPKKILLVIDAVRPDMYDPAARQDAESTYFGLMRRHFLAKASAAGFEVIDMETEFREDHTVTGRRYEYPTDTHWNNAGHEVFARAVQRSAVYRSFYAAAQ</sequence>
<gene>
    <name evidence="2" type="ORF">NIDE0879</name>
</gene>
<evidence type="ECO:0000256" key="1">
    <source>
        <dbReference type="SAM" id="Phobius"/>
    </source>
</evidence>
<dbReference type="Gene3D" id="3.40.50.1110">
    <property type="entry name" value="SGNH hydrolase"/>
    <property type="match status" value="1"/>
</dbReference>
<protein>
    <submittedName>
        <fullName evidence="2">Uncharacterized protein</fullName>
    </submittedName>
</protein>
<dbReference type="SUPFAM" id="SSF52266">
    <property type="entry name" value="SGNH hydrolase"/>
    <property type="match status" value="1"/>
</dbReference>
<dbReference type="EMBL" id="FP929003">
    <property type="protein sequence ID" value="CBK40644.1"/>
    <property type="molecule type" value="Genomic_DNA"/>
</dbReference>
<dbReference type="KEGG" id="nde:NIDE0879"/>
<accession>D8PBN5</accession>
<dbReference type="InterPro" id="IPR036514">
    <property type="entry name" value="SGNH_hydro_sf"/>
</dbReference>
<evidence type="ECO:0000313" key="3">
    <source>
        <dbReference type="Proteomes" id="UP000001660"/>
    </source>
</evidence>
<keyword evidence="1" id="KW-0472">Membrane</keyword>
<dbReference type="eggNOG" id="COG2755">
    <property type="taxonomic scope" value="Bacteria"/>
</dbReference>
<reference evidence="2 3" key="1">
    <citation type="journal article" date="2010" name="Proc. Natl. Acad. Sci. U.S.A.">
        <title>A Nitrospira metagenome illuminates the physiology and evolution of globally important nitrite-oxidizing bacteria.</title>
        <authorList>
            <person name="Lucker S."/>
            <person name="Wagner M."/>
            <person name="Maixner F."/>
            <person name="Pelletier E."/>
            <person name="Koch H."/>
            <person name="Vacherie B."/>
            <person name="Rattei T."/>
            <person name="Sinninghe Damste J."/>
            <person name="Spieck E."/>
            <person name="Le Paslier D."/>
            <person name="Daims H."/>
        </authorList>
    </citation>
    <scope>NUCLEOTIDE SEQUENCE [LARGE SCALE GENOMIC DNA]</scope>
</reference>
<dbReference type="GO" id="GO:0016788">
    <property type="term" value="F:hydrolase activity, acting on ester bonds"/>
    <property type="evidence" value="ECO:0007669"/>
    <property type="project" value="UniProtKB-ARBA"/>
</dbReference>
<dbReference type="HOGENOM" id="CLU_741208_0_0_0"/>
<keyword evidence="1" id="KW-1133">Transmembrane helix</keyword>
<keyword evidence="3" id="KW-1185">Reference proteome</keyword>
<feature type="transmembrane region" description="Helical" evidence="1">
    <location>
        <begin position="7"/>
        <end position="31"/>
    </location>
</feature>
<organism evidence="2 3">
    <name type="scientific">Nitrospira defluvii</name>
    <dbReference type="NCBI Taxonomy" id="330214"/>
    <lineage>
        <taxon>Bacteria</taxon>
        <taxon>Pseudomonadati</taxon>
        <taxon>Nitrospirota</taxon>
        <taxon>Nitrospiria</taxon>
        <taxon>Nitrospirales</taxon>
        <taxon>Nitrospiraceae</taxon>
        <taxon>Nitrospira</taxon>
    </lineage>
</organism>
<name>D8PBN5_9BACT</name>
<evidence type="ECO:0000313" key="2">
    <source>
        <dbReference type="EMBL" id="CBK40644.1"/>
    </source>
</evidence>
<keyword evidence="1" id="KW-0812">Transmembrane</keyword>
<dbReference type="AlphaFoldDB" id="D8PBN5"/>
<proteinExistence type="predicted"/>
<dbReference type="Proteomes" id="UP000001660">
    <property type="component" value="Chromosome"/>
</dbReference>